<dbReference type="RefSeq" id="WP_108823995.1">
    <property type="nucleotide sequence ID" value="NZ_CP023004.1"/>
</dbReference>
<feature type="domain" description="VOC" evidence="1">
    <location>
        <begin position="5"/>
        <end position="119"/>
    </location>
</feature>
<dbReference type="KEGG" id="elut:CKA38_01945"/>
<gene>
    <name evidence="2" type="ORF">CKA38_01945</name>
</gene>
<keyword evidence="3" id="KW-1185">Reference proteome</keyword>
<dbReference type="Gene3D" id="3.10.180.10">
    <property type="entry name" value="2,3-Dihydroxybiphenyl 1,2-Dioxygenase, domain 1"/>
    <property type="match status" value="1"/>
</dbReference>
<dbReference type="OrthoDB" id="9804907at2"/>
<evidence type="ECO:0000259" key="1">
    <source>
        <dbReference type="PROSITE" id="PS51819"/>
    </source>
</evidence>
<dbReference type="Proteomes" id="UP000244896">
    <property type="component" value="Chromosome"/>
</dbReference>
<protein>
    <recommendedName>
        <fullName evidence="1">VOC domain-containing protein</fullName>
    </recommendedName>
</protein>
<dbReference type="AlphaFoldDB" id="A0A2U8E028"/>
<dbReference type="SUPFAM" id="SSF54593">
    <property type="entry name" value="Glyoxalase/Bleomycin resistance protein/Dihydroxybiphenyl dioxygenase"/>
    <property type="match status" value="1"/>
</dbReference>
<dbReference type="PROSITE" id="PS51819">
    <property type="entry name" value="VOC"/>
    <property type="match status" value="1"/>
</dbReference>
<dbReference type="InterPro" id="IPR004360">
    <property type="entry name" value="Glyas_Fos-R_dOase_dom"/>
</dbReference>
<dbReference type="EMBL" id="CP023004">
    <property type="protein sequence ID" value="AWI08190.1"/>
    <property type="molecule type" value="Genomic_DNA"/>
</dbReference>
<proteinExistence type="predicted"/>
<evidence type="ECO:0000313" key="2">
    <source>
        <dbReference type="EMBL" id="AWI08190.1"/>
    </source>
</evidence>
<organism evidence="2 3">
    <name type="scientific">Ereboglobus luteus</name>
    <dbReference type="NCBI Taxonomy" id="1796921"/>
    <lineage>
        <taxon>Bacteria</taxon>
        <taxon>Pseudomonadati</taxon>
        <taxon>Verrucomicrobiota</taxon>
        <taxon>Opitutia</taxon>
        <taxon>Opitutales</taxon>
        <taxon>Opitutaceae</taxon>
        <taxon>Ereboglobus</taxon>
    </lineage>
</organism>
<evidence type="ECO:0000313" key="3">
    <source>
        <dbReference type="Proteomes" id="UP000244896"/>
    </source>
</evidence>
<sequence length="130" mass="14456">MKITKIAFVVLPVSDIARARKFYEDALHLLPARIFEKDGRGSIDYDLDSGRITIKCEGQLPVANMPRVTVAFEVDNFNDVIASLRSRDTTFVTMPAEISGTYQATVNDPDGNNIVIYKVKGSSKKDFLVI</sequence>
<accession>A0A2U8E028</accession>
<dbReference type="InterPro" id="IPR029068">
    <property type="entry name" value="Glyas_Bleomycin-R_OHBP_Dase"/>
</dbReference>
<dbReference type="Pfam" id="PF00903">
    <property type="entry name" value="Glyoxalase"/>
    <property type="match status" value="1"/>
</dbReference>
<dbReference type="InterPro" id="IPR037523">
    <property type="entry name" value="VOC_core"/>
</dbReference>
<reference evidence="2 3" key="1">
    <citation type="journal article" date="2018" name="Syst. Appl. Microbiol.">
        <title>Ereboglobus luteus gen. nov. sp. nov. from cockroach guts, and new insights into the oxygen relationship of the genera Opitutus and Didymococcus (Verrucomicrobia: Opitutaceae).</title>
        <authorList>
            <person name="Tegtmeier D."/>
            <person name="Belitz A."/>
            <person name="Radek R."/>
            <person name="Heimerl T."/>
            <person name="Brune A."/>
        </authorList>
    </citation>
    <scope>NUCLEOTIDE SEQUENCE [LARGE SCALE GENOMIC DNA]</scope>
    <source>
        <strain evidence="2 3">Ho45</strain>
    </source>
</reference>
<name>A0A2U8E028_9BACT</name>